<name>A0A9N9L4T9_9HELO</name>
<keyword evidence="2" id="KW-1185">Reference proteome</keyword>
<sequence>MAAQKLQEEVDWCFRNYIRVSQKSSQLTTRKRARDNYKESGITFVIAKSREGNKIGKGSKLDEVHEQKDWTGGIDQSLGATSILATMKFSDYHIQTSGSFSSTV</sequence>
<comment type="caution">
    <text evidence="1">The sequence shown here is derived from an EMBL/GenBank/DDBJ whole genome shotgun (WGS) entry which is preliminary data.</text>
</comment>
<evidence type="ECO:0000313" key="1">
    <source>
        <dbReference type="EMBL" id="CAG8959094.1"/>
    </source>
</evidence>
<dbReference type="EMBL" id="CAJVRL010000088">
    <property type="protein sequence ID" value="CAG8959094.1"/>
    <property type="molecule type" value="Genomic_DNA"/>
</dbReference>
<protein>
    <submittedName>
        <fullName evidence="1">Uncharacterized protein</fullName>
    </submittedName>
</protein>
<reference evidence="1" key="1">
    <citation type="submission" date="2021-07" db="EMBL/GenBank/DDBJ databases">
        <authorList>
            <person name="Durling M."/>
        </authorList>
    </citation>
    <scope>NUCLEOTIDE SEQUENCE</scope>
</reference>
<accession>A0A9N9L4T9</accession>
<gene>
    <name evidence="1" type="ORF">HYFRA_00012875</name>
</gene>
<organism evidence="1 2">
    <name type="scientific">Hymenoscyphus fraxineus</name>
    <dbReference type="NCBI Taxonomy" id="746836"/>
    <lineage>
        <taxon>Eukaryota</taxon>
        <taxon>Fungi</taxon>
        <taxon>Dikarya</taxon>
        <taxon>Ascomycota</taxon>
        <taxon>Pezizomycotina</taxon>
        <taxon>Leotiomycetes</taxon>
        <taxon>Helotiales</taxon>
        <taxon>Helotiaceae</taxon>
        <taxon>Hymenoscyphus</taxon>
    </lineage>
</organism>
<evidence type="ECO:0000313" key="2">
    <source>
        <dbReference type="Proteomes" id="UP000696280"/>
    </source>
</evidence>
<dbReference type="AlphaFoldDB" id="A0A9N9L4T9"/>
<proteinExistence type="predicted"/>
<dbReference type="Proteomes" id="UP000696280">
    <property type="component" value="Unassembled WGS sequence"/>
</dbReference>